<evidence type="ECO:0000313" key="3">
    <source>
        <dbReference type="Proteomes" id="UP000319627"/>
    </source>
</evidence>
<protein>
    <submittedName>
        <fullName evidence="2">Uncharacterized protein</fullName>
    </submittedName>
</protein>
<gene>
    <name evidence="2" type="ORF">LX59_00580</name>
</gene>
<evidence type="ECO:0000313" key="2">
    <source>
        <dbReference type="EMBL" id="TWH76540.1"/>
    </source>
</evidence>
<sequence>MCEDCHCSDLKPNTRSVLKPRQGRPYIHIDGSVRYQPIQKEQEPVSRADTLENGEVGKL</sequence>
<dbReference type="AlphaFoldDB" id="A0A562J0A6"/>
<dbReference type="Proteomes" id="UP000319627">
    <property type="component" value="Unassembled WGS sequence"/>
</dbReference>
<dbReference type="RefSeq" id="WP_144570338.1">
    <property type="nucleotide sequence ID" value="NZ_VLKG01000002.1"/>
</dbReference>
<keyword evidence="3" id="KW-1185">Reference proteome</keyword>
<proteinExistence type="predicted"/>
<dbReference type="EMBL" id="VLKG01000002">
    <property type="protein sequence ID" value="TWH76540.1"/>
    <property type="molecule type" value="Genomic_DNA"/>
</dbReference>
<accession>A0A562J0A6</accession>
<feature type="compositionally biased region" description="Basic and acidic residues" evidence="1">
    <location>
        <begin position="40"/>
        <end position="59"/>
    </location>
</feature>
<comment type="caution">
    <text evidence="2">The sequence shown here is derived from an EMBL/GenBank/DDBJ whole genome shotgun (WGS) entry which is preliminary data.</text>
</comment>
<evidence type="ECO:0000256" key="1">
    <source>
        <dbReference type="SAM" id="MobiDB-lite"/>
    </source>
</evidence>
<name>A0A562J0A6_9GAMM</name>
<organism evidence="2 3">
    <name type="scientific">Azomonas agilis</name>
    <dbReference type="NCBI Taxonomy" id="116849"/>
    <lineage>
        <taxon>Bacteria</taxon>
        <taxon>Pseudomonadati</taxon>
        <taxon>Pseudomonadota</taxon>
        <taxon>Gammaproteobacteria</taxon>
        <taxon>Pseudomonadales</taxon>
        <taxon>Pseudomonadaceae</taxon>
        <taxon>Azomonas</taxon>
    </lineage>
</organism>
<feature type="region of interest" description="Disordered" evidence="1">
    <location>
        <begin position="34"/>
        <end position="59"/>
    </location>
</feature>
<reference evidence="2 3" key="1">
    <citation type="submission" date="2019-07" db="EMBL/GenBank/DDBJ databases">
        <title>Genomic Encyclopedia of Type Strains, Phase I: the one thousand microbial genomes (KMG-I) project.</title>
        <authorList>
            <person name="Kyrpides N."/>
        </authorList>
    </citation>
    <scope>NUCLEOTIDE SEQUENCE [LARGE SCALE GENOMIC DNA]</scope>
    <source>
        <strain evidence="2 3">DSM 375</strain>
    </source>
</reference>